<dbReference type="SUPFAM" id="SSF56112">
    <property type="entry name" value="Protein kinase-like (PK-like)"/>
    <property type="match status" value="1"/>
</dbReference>
<dbReference type="AlphaFoldDB" id="D0LJP6"/>
<dbReference type="PROSITE" id="PS50011">
    <property type="entry name" value="PROTEIN_KINASE_DOM"/>
    <property type="match status" value="1"/>
</dbReference>
<dbReference type="InterPro" id="IPR011009">
    <property type="entry name" value="Kinase-like_dom_sf"/>
</dbReference>
<comment type="similarity">
    <text evidence="1">Belongs to the protein kinase superfamily. STE Ser/Thr protein kinase family. STE20 subfamily.</text>
</comment>
<dbReference type="Gene3D" id="3.30.200.20">
    <property type="entry name" value="Phosphorylase Kinase, domain 1"/>
    <property type="match status" value="1"/>
</dbReference>
<dbReference type="SUPFAM" id="SSF48452">
    <property type="entry name" value="TPR-like"/>
    <property type="match status" value="3"/>
</dbReference>
<keyword evidence="9" id="KW-1185">Reference proteome</keyword>
<evidence type="ECO:0000313" key="9">
    <source>
        <dbReference type="Proteomes" id="UP000001880"/>
    </source>
</evidence>
<dbReference type="SMART" id="SM00028">
    <property type="entry name" value="TPR"/>
    <property type="match status" value="6"/>
</dbReference>
<dbReference type="Pfam" id="PF00069">
    <property type="entry name" value="Pkinase"/>
    <property type="match status" value="2"/>
</dbReference>
<dbReference type="InterPro" id="IPR051931">
    <property type="entry name" value="PAK3-like"/>
</dbReference>
<keyword evidence="3 5" id="KW-0067">ATP-binding</keyword>
<keyword evidence="2 5" id="KW-0547">Nucleotide-binding</keyword>
<dbReference type="CDD" id="cd14014">
    <property type="entry name" value="STKc_PknB_like"/>
    <property type="match status" value="1"/>
</dbReference>
<evidence type="ECO:0000256" key="3">
    <source>
        <dbReference type="ARBA" id="ARBA00022840"/>
    </source>
</evidence>
<feature type="region of interest" description="Disordered" evidence="6">
    <location>
        <begin position="1"/>
        <end position="139"/>
    </location>
</feature>
<keyword evidence="8" id="KW-0723">Serine/threonine-protein kinase</keyword>
<dbReference type="eggNOG" id="COG0457">
    <property type="taxonomic scope" value="Bacteria"/>
</dbReference>
<dbReference type="Gene3D" id="1.25.40.10">
    <property type="entry name" value="Tetratricopeptide repeat domain"/>
    <property type="match status" value="2"/>
</dbReference>
<evidence type="ECO:0000256" key="2">
    <source>
        <dbReference type="ARBA" id="ARBA00022741"/>
    </source>
</evidence>
<dbReference type="PANTHER" id="PTHR45832">
    <property type="entry name" value="SERINE/THREONINE-PROTEIN KINASE SAMKA-RELATED-RELATED"/>
    <property type="match status" value="1"/>
</dbReference>
<feature type="compositionally biased region" description="Basic and acidic residues" evidence="6">
    <location>
        <begin position="28"/>
        <end position="40"/>
    </location>
</feature>
<feature type="region of interest" description="Disordered" evidence="6">
    <location>
        <begin position="306"/>
        <end position="438"/>
    </location>
</feature>
<dbReference type="eggNOG" id="COG0515">
    <property type="taxonomic scope" value="Bacteria"/>
</dbReference>
<dbReference type="KEGG" id="hoh:Hoch_4122"/>
<evidence type="ECO:0000256" key="5">
    <source>
        <dbReference type="PROSITE-ProRule" id="PRU10141"/>
    </source>
</evidence>
<proteinExistence type="inferred from homology"/>
<feature type="repeat" description="TPR" evidence="4">
    <location>
        <begin position="857"/>
        <end position="890"/>
    </location>
</feature>
<evidence type="ECO:0000256" key="6">
    <source>
        <dbReference type="SAM" id="MobiDB-lite"/>
    </source>
</evidence>
<dbReference type="InterPro" id="IPR019734">
    <property type="entry name" value="TPR_rpt"/>
</dbReference>
<evidence type="ECO:0000256" key="4">
    <source>
        <dbReference type="PROSITE-ProRule" id="PRU00339"/>
    </source>
</evidence>
<dbReference type="STRING" id="502025.Hoch_4122"/>
<feature type="domain" description="Protein kinase" evidence="7">
    <location>
        <begin position="152"/>
        <end position="555"/>
    </location>
</feature>
<dbReference type="Proteomes" id="UP000001880">
    <property type="component" value="Chromosome"/>
</dbReference>
<sequence>MMPPMSMRDDISAGGPGQGAEDAGDEAGTERGASRAEHSTAKTRRRRRGRQRSGTATSSQEEPIPENRSDIAASPAVMEELGHSNESQPIPAAGKHGAAPEEGEGESGRALELDELATVGTDNGLASTDPALPGSGRRRRRHIGRGAVIGRFIVVDSVGAGTMGTVYSAYDPQLDRRIALKLLSTHQARSSKARARLMREARALAKLSHPNVVQVYDVGEQGDDVFVAMELIAGKSLGECCQAQPRPSWREVLDYYLAAARGLAAAHAVGLIHRDFKPSNVLVGYDGRVCVADFGLAAAIQRKPNDTAVPGLGEASTEQPFSSSMPGLDLRRTIGDREDDSDELDASAFAATAGGAAGPDHAAGPDQASGAGQSGADAASERSRGATEPDVGAELGGDIDVDAEARTQLGGPDLGTLDPDDLRATLPRPPTSPWRGSANLHLTESNTIMGTPAFMAPEQHSGEEIGPLSDAYSFCVSLYMGLYGELPFEVNDKQQQPMMNLLSQKAREQIRPAPPHSDVPEWLRQVLVRGLAARPEHRWPSMNALIAELEDDPAIRRRRRLRQVAAGVGLALLVGLAAWGWLRAPAQVAERVCGDAEQHLSGVWDQDMKRRIRSAFLATPLPYAATTFERVSHQLDSYADGWTEMHDEACEATHVREEQSPQTLDLRIFCLEQRRSRMHALTELFSSEATARVVDNSISEAMALPPLDPCADIEALMATVRPPEDPQIRARVEELQHRLDRAATLADGAGRYEEAQVEALDVLDDSQAVPYPPLRARAMFAVAELHRRLGAYERSEELLRELLPLAARVGDDELVALAWVELLWGIGYRQKRPGDAMALALPAETAVERADDELLRADLWLTLGAIVSELGDFEAAANYERRALDAKESVFRDDGVETPHPDVAQARNNLAASLVVMGRDEEALPLLESALAIRVQVLGDSHPLVAQSKTNLARALSALGRVREALTRHSEAIAILEAGPGEPHWMLGFAYERRGRTLLDSGDPEAARVAFERALEIYEATQGQQHRDVAEPLIGLAQVALIEERAEDALLLLERALTLSEGTDGDVLARVRFALARALRAAGRESARVDALATRASSYFGAIGNDAAQAEVEAFLASPQGVTAAR</sequence>
<dbReference type="PANTHER" id="PTHR45832:SF22">
    <property type="entry name" value="SERINE_THREONINE-PROTEIN KINASE SAMKA-RELATED"/>
    <property type="match status" value="1"/>
</dbReference>
<protein>
    <submittedName>
        <fullName evidence="8">Serine/threonine protein kinase with TPR repeats</fullName>
    </submittedName>
</protein>
<dbReference type="InterPro" id="IPR008271">
    <property type="entry name" value="Ser/Thr_kinase_AS"/>
</dbReference>
<dbReference type="GO" id="GO:0004674">
    <property type="term" value="F:protein serine/threonine kinase activity"/>
    <property type="evidence" value="ECO:0007669"/>
    <property type="project" value="UniProtKB-KW"/>
</dbReference>
<dbReference type="Gene3D" id="1.10.510.10">
    <property type="entry name" value="Transferase(Phosphotransferase) domain 1"/>
    <property type="match status" value="2"/>
</dbReference>
<dbReference type="HOGENOM" id="CLU_009368_0_0_7"/>
<gene>
    <name evidence="8" type="ordered locus">Hoch_4122</name>
</gene>
<feature type="compositionally biased region" description="Low complexity" evidence="6">
    <location>
        <begin position="346"/>
        <end position="378"/>
    </location>
</feature>
<accession>D0LJP6</accession>
<dbReference type="EMBL" id="CP001804">
    <property type="protein sequence ID" value="ACY16620.1"/>
    <property type="molecule type" value="Genomic_DNA"/>
</dbReference>
<dbReference type="Pfam" id="PF13424">
    <property type="entry name" value="TPR_12"/>
    <property type="match status" value="2"/>
</dbReference>
<dbReference type="PROSITE" id="PS50005">
    <property type="entry name" value="TPR"/>
    <property type="match status" value="1"/>
</dbReference>
<feature type="compositionally biased region" description="Basic residues" evidence="6">
    <location>
        <begin position="41"/>
        <end position="51"/>
    </location>
</feature>
<keyword evidence="8" id="KW-0418">Kinase</keyword>
<evidence type="ECO:0000256" key="1">
    <source>
        <dbReference type="ARBA" id="ARBA00008874"/>
    </source>
</evidence>
<keyword evidence="8" id="KW-0808">Transferase</keyword>
<evidence type="ECO:0000259" key="7">
    <source>
        <dbReference type="PROSITE" id="PS50011"/>
    </source>
</evidence>
<reference evidence="8 9" key="1">
    <citation type="journal article" date="2010" name="Stand. Genomic Sci.">
        <title>Complete genome sequence of Haliangium ochraceum type strain (SMP-2).</title>
        <authorList>
            <consortium name="US DOE Joint Genome Institute (JGI-PGF)"/>
            <person name="Ivanova N."/>
            <person name="Daum C."/>
            <person name="Lang E."/>
            <person name="Abt B."/>
            <person name="Kopitz M."/>
            <person name="Saunders E."/>
            <person name="Lapidus A."/>
            <person name="Lucas S."/>
            <person name="Glavina Del Rio T."/>
            <person name="Nolan M."/>
            <person name="Tice H."/>
            <person name="Copeland A."/>
            <person name="Cheng J.F."/>
            <person name="Chen F."/>
            <person name="Bruce D."/>
            <person name="Goodwin L."/>
            <person name="Pitluck S."/>
            <person name="Mavromatis K."/>
            <person name="Pati A."/>
            <person name="Mikhailova N."/>
            <person name="Chen A."/>
            <person name="Palaniappan K."/>
            <person name="Land M."/>
            <person name="Hauser L."/>
            <person name="Chang Y.J."/>
            <person name="Jeffries C.D."/>
            <person name="Detter J.C."/>
            <person name="Brettin T."/>
            <person name="Rohde M."/>
            <person name="Goker M."/>
            <person name="Bristow J."/>
            <person name="Markowitz V."/>
            <person name="Eisen J.A."/>
            <person name="Hugenholtz P."/>
            <person name="Kyrpides N.C."/>
            <person name="Klenk H.P."/>
        </authorList>
    </citation>
    <scope>NUCLEOTIDE SEQUENCE [LARGE SCALE GENOMIC DNA]</scope>
    <source>
        <strain evidence="9">DSM 14365 / CIP 107738 / JCM 11303 / AJ 13395 / SMP-2</strain>
    </source>
</reference>
<dbReference type="InterPro" id="IPR017441">
    <property type="entry name" value="Protein_kinase_ATP_BS"/>
</dbReference>
<name>D0LJP6_HALO1</name>
<feature type="compositionally biased region" description="Polar residues" evidence="6">
    <location>
        <begin position="316"/>
        <end position="325"/>
    </location>
</feature>
<keyword evidence="4" id="KW-0802">TPR repeat</keyword>
<dbReference type="GO" id="GO:0005524">
    <property type="term" value="F:ATP binding"/>
    <property type="evidence" value="ECO:0007669"/>
    <property type="project" value="UniProtKB-UniRule"/>
</dbReference>
<feature type="binding site" evidence="5">
    <location>
        <position position="181"/>
    </location>
    <ligand>
        <name>ATP</name>
        <dbReference type="ChEBI" id="CHEBI:30616"/>
    </ligand>
</feature>
<dbReference type="InterPro" id="IPR011990">
    <property type="entry name" value="TPR-like_helical_dom_sf"/>
</dbReference>
<dbReference type="PROSITE" id="PS00107">
    <property type="entry name" value="PROTEIN_KINASE_ATP"/>
    <property type="match status" value="1"/>
</dbReference>
<evidence type="ECO:0000313" key="8">
    <source>
        <dbReference type="EMBL" id="ACY16620.1"/>
    </source>
</evidence>
<organism evidence="8 9">
    <name type="scientific">Haliangium ochraceum (strain DSM 14365 / JCM 11303 / SMP-2)</name>
    <dbReference type="NCBI Taxonomy" id="502025"/>
    <lineage>
        <taxon>Bacteria</taxon>
        <taxon>Pseudomonadati</taxon>
        <taxon>Myxococcota</taxon>
        <taxon>Polyangia</taxon>
        <taxon>Haliangiales</taxon>
        <taxon>Kofleriaceae</taxon>
        <taxon>Haliangium</taxon>
    </lineage>
</organism>
<dbReference type="PROSITE" id="PS00108">
    <property type="entry name" value="PROTEIN_KINASE_ST"/>
    <property type="match status" value="1"/>
</dbReference>
<dbReference type="InterPro" id="IPR000719">
    <property type="entry name" value="Prot_kinase_dom"/>
</dbReference>